<gene>
    <name evidence="2" type="ORF">PJ311_05590</name>
</gene>
<proteinExistence type="predicted"/>
<sequence>MSVEKTYEWFEKSSSMYELSSYILPFFKEASIKDNMAIVKHLQTHGMFRFWKEGQKTQQELKKNNIFRFVKQEEQLLRNKWNGPDVPIIILPVDEKNRKIRVKFGSKSGLAFHDKLFLFLSAHSTKESISAIMTHEYNHICRLEKMPKEEKDMTLLDTMILEGLAENAVHERLGESETAKWVTLYSQKQLEHFQTRMLKPYFGLHRQDERLFSSLMYGKGYFPEMLGYAVGYNIVNQYLLKKRAKVGNVLSLSAESFLLT</sequence>
<reference evidence="2 3" key="1">
    <citation type="submission" date="2023-01" db="EMBL/GenBank/DDBJ databases">
        <title>Bacillus changyiensis sp. nov., isolated from a coastal deposit.</title>
        <authorList>
            <person name="Xiao G."/>
            <person name="Lai Q."/>
            <person name="Hu Z."/>
            <person name="Shao Z."/>
        </authorList>
    </citation>
    <scope>NUCLEOTIDE SEQUENCE [LARGE SCALE GENOMIC DNA]</scope>
    <source>
        <strain evidence="2 3">CLL-7-23</strain>
    </source>
</reference>
<dbReference type="RefSeq" id="WP_271339941.1">
    <property type="nucleotide sequence ID" value="NZ_JAQKAB010000003.1"/>
</dbReference>
<evidence type="ECO:0000313" key="3">
    <source>
        <dbReference type="Proteomes" id="UP001211894"/>
    </source>
</evidence>
<dbReference type="Proteomes" id="UP001211894">
    <property type="component" value="Unassembled WGS sequence"/>
</dbReference>
<accession>A0ABT4X1D1</accession>
<protein>
    <submittedName>
        <fullName evidence="2">DUF2268 domain-containing protein</fullName>
    </submittedName>
</protein>
<organism evidence="2 3">
    <name type="scientific">Bacillus changyiensis</name>
    <dbReference type="NCBI Taxonomy" id="3004103"/>
    <lineage>
        <taxon>Bacteria</taxon>
        <taxon>Bacillati</taxon>
        <taxon>Bacillota</taxon>
        <taxon>Bacilli</taxon>
        <taxon>Bacillales</taxon>
        <taxon>Bacillaceae</taxon>
        <taxon>Bacillus</taxon>
    </lineage>
</organism>
<keyword evidence="3" id="KW-1185">Reference proteome</keyword>
<evidence type="ECO:0000313" key="2">
    <source>
        <dbReference type="EMBL" id="MDA7026087.1"/>
    </source>
</evidence>
<dbReference type="EMBL" id="JAQKAB010000003">
    <property type="protein sequence ID" value="MDA7026087.1"/>
    <property type="molecule type" value="Genomic_DNA"/>
</dbReference>
<evidence type="ECO:0000259" key="1">
    <source>
        <dbReference type="Pfam" id="PF10026"/>
    </source>
</evidence>
<dbReference type="InterPro" id="IPR018728">
    <property type="entry name" value="DUF2268"/>
</dbReference>
<dbReference type="Pfam" id="PF10026">
    <property type="entry name" value="DUF2268"/>
    <property type="match status" value="1"/>
</dbReference>
<name>A0ABT4X1D1_9BACI</name>
<comment type="caution">
    <text evidence="2">The sequence shown here is derived from an EMBL/GenBank/DDBJ whole genome shotgun (WGS) entry which is preliminary data.</text>
</comment>
<feature type="domain" description="DUF2268" evidence="1">
    <location>
        <begin position="69"/>
        <end position="258"/>
    </location>
</feature>